<keyword evidence="1" id="KW-1133">Transmembrane helix</keyword>
<feature type="transmembrane region" description="Helical" evidence="1">
    <location>
        <begin position="73"/>
        <end position="90"/>
    </location>
</feature>
<evidence type="ECO:0000256" key="1">
    <source>
        <dbReference type="SAM" id="Phobius"/>
    </source>
</evidence>
<name>A0A2W5V0S0_9BACT</name>
<feature type="transmembrane region" description="Helical" evidence="1">
    <location>
        <begin position="47"/>
        <end position="66"/>
    </location>
</feature>
<organism evidence="2 3">
    <name type="scientific">Archangium gephyra</name>
    <dbReference type="NCBI Taxonomy" id="48"/>
    <lineage>
        <taxon>Bacteria</taxon>
        <taxon>Pseudomonadati</taxon>
        <taxon>Myxococcota</taxon>
        <taxon>Myxococcia</taxon>
        <taxon>Myxococcales</taxon>
        <taxon>Cystobacterineae</taxon>
        <taxon>Archangiaceae</taxon>
        <taxon>Archangium</taxon>
    </lineage>
</organism>
<sequence length="123" mass="13442">MTWIGATLALSGLAVMLAAQRRASSVLERASAGENQRFETATQQSMGVVVFIIFVAFIDARVMRFLGPGLTPVWVLIAALCVNATVLFVRRRTACRAAERWARFYWLGSVALFCGGGVMLLSR</sequence>
<keyword evidence="1" id="KW-0472">Membrane</keyword>
<feature type="transmembrane region" description="Helical" evidence="1">
    <location>
        <begin position="102"/>
        <end position="121"/>
    </location>
</feature>
<proteinExistence type="predicted"/>
<gene>
    <name evidence="2" type="ORF">DI536_09685</name>
</gene>
<protein>
    <submittedName>
        <fullName evidence="2">Uncharacterized protein</fullName>
    </submittedName>
</protein>
<evidence type="ECO:0000313" key="3">
    <source>
        <dbReference type="Proteomes" id="UP000249061"/>
    </source>
</evidence>
<reference evidence="2 3" key="1">
    <citation type="submission" date="2017-08" db="EMBL/GenBank/DDBJ databases">
        <title>Infants hospitalized years apart are colonized by the same room-sourced microbial strains.</title>
        <authorList>
            <person name="Brooks B."/>
            <person name="Olm M.R."/>
            <person name="Firek B.A."/>
            <person name="Baker R."/>
            <person name="Thomas B.C."/>
            <person name="Morowitz M.J."/>
            <person name="Banfield J.F."/>
        </authorList>
    </citation>
    <scope>NUCLEOTIDE SEQUENCE [LARGE SCALE GENOMIC DNA]</scope>
    <source>
        <strain evidence="2">S2_003_000_R2_14</strain>
    </source>
</reference>
<dbReference type="AlphaFoldDB" id="A0A2W5V0S0"/>
<accession>A0A2W5V0S0</accession>
<comment type="caution">
    <text evidence="2">The sequence shown here is derived from an EMBL/GenBank/DDBJ whole genome shotgun (WGS) entry which is preliminary data.</text>
</comment>
<evidence type="ECO:0000313" key="2">
    <source>
        <dbReference type="EMBL" id="PZR15038.1"/>
    </source>
</evidence>
<keyword evidence="1" id="KW-0812">Transmembrane</keyword>
<dbReference type="EMBL" id="QFQP01000006">
    <property type="protein sequence ID" value="PZR15038.1"/>
    <property type="molecule type" value="Genomic_DNA"/>
</dbReference>
<dbReference type="Proteomes" id="UP000249061">
    <property type="component" value="Unassembled WGS sequence"/>
</dbReference>